<evidence type="ECO:0000256" key="2">
    <source>
        <dbReference type="SAM" id="Phobius"/>
    </source>
</evidence>
<keyword evidence="2" id="KW-1133">Transmembrane helix</keyword>
<reference evidence="4 5" key="1">
    <citation type="journal article" date="2019" name="Int. J. Syst. Evol. Microbiol.">
        <title>The Global Catalogue of Microorganisms (GCM) 10K type strain sequencing project: providing services to taxonomists for standard genome sequencing and annotation.</title>
        <authorList>
            <consortium name="The Broad Institute Genomics Platform"/>
            <consortium name="The Broad Institute Genome Sequencing Center for Infectious Disease"/>
            <person name="Wu L."/>
            <person name="Ma J."/>
        </authorList>
    </citation>
    <scope>NUCLEOTIDE SEQUENCE [LARGE SCALE GENOMIC DNA]</scope>
    <source>
        <strain evidence="4 5">CGMCC 1.10390</strain>
    </source>
</reference>
<feature type="transmembrane region" description="Helical" evidence="2">
    <location>
        <begin position="123"/>
        <end position="144"/>
    </location>
</feature>
<feature type="region of interest" description="Disordered" evidence="1">
    <location>
        <begin position="1"/>
        <end position="25"/>
    </location>
</feature>
<protein>
    <submittedName>
        <fullName evidence="4">ArsR/SmtB family transcription factor</fullName>
    </submittedName>
</protein>
<dbReference type="InterPro" id="IPR036388">
    <property type="entry name" value="WH-like_DNA-bd_sf"/>
</dbReference>
<name>A0ABD6DN14_9EURY</name>
<dbReference type="InterPro" id="IPR036390">
    <property type="entry name" value="WH_DNA-bd_sf"/>
</dbReference>
<organism evidence="4 5">
    <name type="scientific">Haloarchaeobius litoreus</name>
    <dbReference type="NCBI Taxonomy" id="755306"/>
    <lineage>
        <taxon>Archaea</taxon>
        <taxon>Methanobacteriati</taxon>
        <taxon>Methanobacteriota</taxon>
        <taxon>Stenosarchaea group</taxon>
        <taxon>Halobacteria</taxon>
        <taxon>Halobacteriales</taxon>
        <taxon>Halorubellaceae</taxon>
        <taxon>Haloarchaeobius</taxon>
    </lineage>
</organism>
<evidence type="ECO:0000313" key="4">
    <source>
        <dbReference type="EMBL" id="MFD1646478.1"/>
    </source>
</evidence>
<keyword evidence="2" id="KW-0812">Transmembrane</keyword>
<keyword evidence="5" id="KW-1185">Reference proteome</keyword>
<dbReference type="Proteomes" id="UP001597034">
    <property type="component" value="Unassembled WGS sequence"/>
</dbReference>
<accession>A0ABD6DN14</accession>
<evidence type="ECO:0000313" key="5">
    <source>
        <dbReference type="Proteomes" id="UP001597034"/>
    </source>
</evidence>
<feature type="domain" description="HTH arsR-type" evidence="3">
    <location>
        <begin position="32"/>
        <end position="106"/>
    </location>
</feature>
<sequence length="290" mass="30172">MSRLLPFRSDETTPTPEQPPRVVDLDSDDADQVFGALSSDTARRIYTCLHEEPRTPSDIADEIDSSIQNVRYHLEKLEDAGLIDVVDVWYSSRGNEMNVYAPQSGPLIVSGDEQRSSRLRSALGRFVGGVGVLAAASLFVQYGLPRLLGRTGWGATGGSGGAVEPTGGGGDDAEFAARSGNETAAPTTAEGDVEVAAETSTPQATATDGGDVSVFNNDGNATTETAEMADAPATEAAQTTTDGAAAGADTAVQGADALLSTIEPGLLFFAGGLLVLTLVLGYWYWSGDQY</sequence>
<keyword evidence="2" id="KW-0472">Membrane</keyword>
<dbReference type="CDD" id="cd00090">
    <property type="entry name" value="HTH_ARSR"/>
    <property type="match status" value="1"/>
</dbReference>
<dbReference type="InterPro" id="IPR001845">
    <property type="entry name" value="HTH_ArsR_DNA-bd_dom"/>
</dbReference>
<evidence type="ECO:0000256" key="1">
    <source>
        <dbReference type="SAM" id="MobiDB-lite"/>
    </source>
</evidence>
<dbReference type="InterPro" id="IPR056525">
    <property type="entry name" value="HVO_1552_C"/>
</dbReference>
<feature type="region of interest" description="Disordered" evidence="1">
    <location>
        <begin position="182"/>
        <end position="219"/>
    </location>
</feature>
<dbReference type="AlphaFoldDB" id="A0ABD6DN14"/>
<dbReference type="Gene3D" id="1.10.10.10">
    <property type="entry name" value="Winged helix-like DNA-binding domain superfamily/Winged helix DNA-binding domain"/>
    <property type="match status" value="1"/>
</dbReference>
<dbReference type="SUPFAM" id="SSF46785">
    <property type="entry name" value="Winged helix' DNA-binding domain"/>
    <property type="match status" value="1"/>
</dbReference>
<gene>
    <name evidence="4" type="ORF">ACFSBL_12380</name>
</gene>
<evidence type="ECO:0000259" key="3">
    <source>
        <dbReference type="SMART" id="SM00418"/>
    </source>
</evidence>
<dbReference type="InterPro" id="IPR011991">
    <property type="entry name" value="ArsR-like_HTH"/>
</dbReference>
<dbReference type="SMART" id="SM00418">
    <property type="entry name" value="HTH_ARSR"/>
    <property type="match status" value="1"/>
</dbReference>
<dbReference type="EMBL" id="JBHUDO010000002">
    <property type="protein sequence ID" value="MFD1646478.1"/>
    <property type="molecule type" value="Genomic_DNA"/>
</dbReference>
<proteinExistence type="predicted"/>
<feature type="transmembrane region" description="Helical" evidence="2">
    <location>
        <begin position="266"/>
        <end position="285"/>
    </location>
</feature>
<comment type="caution">
    <text evidence="4">The sequence shown here is derived from an EMBL/GenBank/DDBJ whole genome shotgun (WGS) entry which is preliminary data.</text>
</comment>
<dbReference type="Pfam" id="PF24267">
    <property type="entry name" value="HVO_1552_C"/>
    <property type="match status" value="1"/>
</dbReference>
<dbReference type="Pfam" id="PF12840">
    <property type="entry name" value="HTH_20"/>
    <property type="match status" value="1"/>
</dbReference>
<dbReference type="RefSeq" id="WP_256398007.1">
    <property type="nucleotide sequence ID" value="NZ_JANHJR010000001.1"/>
</dbReference>